<feature type="compositionally biased region" description="Basic and acidic residues" evidence="1">
    <location>
        <begin position="294"/>
        <end position="305"/>
    </location>
</feature>
<keyword evidence="2" id="KW-1133">Transmembrane helix</keyword>
<accession>L8GZL4</accession>
<dbReference type="RefSeq" id="XP_004339554.1">
    <property type="nucleotide sequence ID" value="XM_004339506.1"/>
</dbReference>
<organism evidence="3 4">
    <name type="scientific">Acanthamoeba castellanii (strain ATCC 30010 / Neff)</name>
    <dbReference type="NCBI Taxonomy" id="1257118"/>
    <lineage>
        <taxon>Eukaryota</taxon>
        <taxon>Amoebozoa</taxon>
        <taxon>Discosea</taxon>
        <taxon>Longamoebia</taxon>
        <taxon>Centramoebida</taxon>
        <taxon>Acanthamoebidae</taxon>
        <taxon>Acanthamoeba</taxon>
    </lineage>
</organism>
<protein>
    <submittedName>
        <fullName evidence="3">Uncharacterized protein</fullName>
    </submittedName>
</protein>
<keyword evidence="2" id="KW-0472">Membrane</keyword>
<feature type="region of interest" description="Disordered" evidence="1">
    <location>
        <begin position="294"/>
        <end position="343"/>
    </location>
</feature>
<gene>
    <name evidence="3" type="ORF">ACA1_063050</name>
</gene>
<keyword evidence="4" id="KW-1185">Reference proteome</keyword>
<dbReference type="KEGG" id="acan:ACA1_063050"/>
<proteinExistence type="predicted"/>
<evidence type="ECO:0000256" key="2">
    <source>
        <dbReference type="SAM" id="Phobius"/>
    </source>
</evidence>
<dbReference type="VEuPathDB" id="AmoebaDB:ACA1_063050"/>
<dbReference type="AlphaFoldDB" id="L8GZL4"/>
<evidence type="ECO:0000313" key="3">
    <source>
        <dbReference type="EMBL" id="ELR17541.1"/>
    </source>
</evidence>
<feature type="transmembrane region" description="Helical" evidence="2">
    <location>
        <begin position="256"/>
        <end position="280"/>
    </location>
</feature>
<keyword evidence="2" id="KW-0812">Transmembrane</keyword>
<dbReference type="GeneID" id="14918249"/>
<dbReference type="Proteomes" id="UP000011083">
    <property type="component" value="Unassembled WGS sequence"/>
</dbReference>
<evidence type="ECO:0000313" key="4">
    <source>
        <dbReference type="Proteomes" id="UP000011083"/>
    </source>
</evidence>
<reference evidence="3 4" key="1">
    <citation type="journal article" date="2013" name="Genome Biol.">
        <title>Genome of Acanthamoeba castellanii highlights extensive lateral gene transfer and early evolution of tyrosine kinase signaling.</title>
        <authorList>
            <person name="Clarke M."/>
            <person name="Lohan A.J."/>
            <person name="Liu B."/>
            <person name="Lagkouvardos I."/>
            <person name="Roy S."/>
            <person name="Zafar N."/>
            <person name="Bertelli C."/>
            <person name="Schilde C."/>
            <person name="Kianianmomeni A."/>
            <person name="Burglin T.R."/>
            <person name="Frech C."/>
            <person name="Turcotte B."/>
            <person name="Kopec K.O."/>
            <person name="Synnott J.M."/>
            <person name="Choo C."/>
            <person name="Paponov I."/>
            <person name="Finkler A."/>
            <person name="Soon Heng Tan C."/>
            <person name="Hutchins A.P."/>
            <person name="Weinmeier T."/>
            <person name="Rattei T."/>
            <person name="Chu J.S."/>
            <person name="Gimenez G."/>
            <person name="Irimia M."/>
            <person name="Rigden D.J."/>
            <person name="Fitzpatrick D.A."/>
            <person name="Lorenzo-Morales J."/>
            <person name="Bateman A."/>
            <person name="Chiu C.H."/>
            <person name="Tang P."/>
            <person name="Hegemann P."/>
            <person name="Fromm H."/>
            <person name="Raoult D."/>
            <person name="Greub G."/>
            <person name="Miranda-Saavedra D."/>
            <person name="Chen N."/>
            <person name="Nash P."/>
            <person name="Ginger M.L."/>
            <person name="Horn M."/>
            <person name="Schaap P."/>
            <person name="Caler L."/>
            <person name="Loftus B."/>
        </authorList>
    </citation>
    <scope>NUCLEOTIDE SEQUENCE [LARGE SCALE GENOMIC DNA]</scope>
    <source>
        <strain evidence="3 4">Neff</strain>
    </source>
</reference>
<dbReference type="EMBL" id="KB007974">
    <property type="protein sequence ID" value="ELR17541.1"/>
    <property type="molecule type" value="Genomic_DNA"/>
</dbReference>
<evidence type="ECO:0000256" key="1">
    <source>
        <dbReference type="SAM" id="MobiDB-lite"/>
    </source>
</evidence>
<name>L8GZL4_ACACF</name>
<sequence>MMFNQTTYQADFYTNVVWSQLTEGENRQFPIPSDFSFVKSVLMADVYLTNKAVNMTLTSSFNASVEPLLAPLDLPAPTQVPSRLLHASPEDNSLTLQLGPSSLLVKLRVMNWHYASTKNTLTMAGNVESSASGIDVFWSKYPPPTNNMATVGLPAKQATCYVGGPKIIIVHLMNNATVGCDGVTKSIQSVYVDTRYDLRHILSPVSADIRLIFPSLHDTFHCVNATNHSVPCECKETFIDFVVYMELDKWETIVHWWLIAGIIVLALGAFAILICVFVCVARRYNRSLQEDKIKEREEKRARNERQSVNPAGATRVRGDEESSSGEEATAAQTEKRVWRRPDLTAEEETDPLLRFVYKKKTI</sequence>
<feature type="compositionally biased region" description="Basic and acidic residues" evidence="1">
    <location>
        <begin position="333"/>
        <end position="343"/>
    </location>
</feature>